<keyword evidence="3" id="KW-1133">Transmembrane helix</keyword>
<dbReference type="EMBL" id="JBAMMX010000016">
    <property type="protein sequence ID" value="KAK6924825.1"/>
    <property type="molecule type" value="Genomic_DNA"/>
</dbReference>
<accession>A0AAN8Z724</accession>
<keyword evidence="3" id="KW-0472">Membrane</keyword>
<dbReference type="AlphaFoldDB" id="A0AAN8Z724"/>
<comment type="caution">
    <text evidence="4">The sequence shown here is derived from an EMBL/GenBank/DDBJ whole genome shotgun (WGS) entry which is preliminary data.</text>
</comment>
<dbReference type="Gene3D" id="3.30.420.150">
    <property type="entry name" value="Exopolyphosphatase. Domain 2"/>
    <property type="match status" value="1"/>
</dbReference>
<dbReference type="PANTHER" id="PTHR11782:SF92">
    <property type="entry name" value="APYRASE 7"/>
    <property type="match status" value="1"/>
</dbReference>
<organism evidence="4 5">
    <name type="scientific">Dillenia turbinata</name>
    <dbReference type="NCBI Taxonomy" id="194707"/>
    <lineage>
        <taxon>Eukaryota</taxon>
        <taxon>Viridiplantae</taxon>
        <taxon>Streptophyta</taxon>
        <taxon>Embryophyta</taxon>
        <taxon>Tracheophyta</taxon>
        <taxon>Spermatophyta</taxon>
        <taxon>Magnoliopsida</taxon>
        <taxon>eudicotyledons</taxon>
        <taxon>Gunneridae</taxon>
        <taxon>Pentapetalae</taxon>
        <taxon>Dilleniales</taxon>
        <taxon>Dilleniaceae</taxon>
        <taxon>Dillenia</taxon>
    </lineage>
</organism>
<dbReference type="InterPro" id="IPR000407">
    <property type="entry name" value="GDA1_CD39_NTPase"/>
</dbReference>
<dbReference type="GO" id="GO:0017110">
    <property type="term" value="F:nucleoside diphosphate phosphatase activity"/>
    <property type="evidence" value="ECO:0007669"/>
    <property type="project" value="TreeGrafter"/>
</dbReference>
<dbReference type="PANTHER" id="PTHR11782">
    <property type="entry name" value="ADENOSINE/GUANOSINE DIPHOSPHATASE"/>
    <property type="match status" value="1"/>
</dbReference>
<keyword evidence="3" id="KW-0812">Transmembrane</keyword>
<evidence type="ECO:0000256" key="3">
    <source>
        <dbReference type="SAM" id="Phobius"/>
    </source>
</evidence>
<keyword evidence="2" id="KW-0378">Hydrolase</keyword>
<evidence type="ECO:0000256" key="1">
    <source>
        <dbReference type="ARBA" id="ARBA00009283"/>
    </source>
</evidence>
<evidence type="ECO:0000313" key="4">
    <source>
        <dbReference type="EMBL" id="KAK6924825.1"/>
    </source>
</evidence>
<dbReference type="Proteomes" id="UP001370490">
    <property type="component" value="Unassembled WGS sequence"/>
</dbReference>
<protein>
    <submittedName>
        <fullName evidence="4">Uncharacterized protein</fullName>
    </submittedName>
</protein>
<proteinExistence type="inferred from homology"/>
<gene>
    <name evidence="4" type="ORF">RJ641_009151</name>
</gene>
<sequence length="345" mass="38086">MDKHGDTPVFVLATVGLRRLVVEDARWVLEEVDAVVKEYRMGRFDNSLRLSTLGLLDLGCLSLQVVMEVDELRGDIHFMRSRIGRFEHKIAAYSLPAFGLNAAFDRAVAMLSHATMQTESIDGNFEVSHPCLSSNFMQNYTCTSCFQQKTMVRERIGQSSLVYLVGNPNWEECKKLARATSINSSDSDWSKLASGSNLKGSLSSHSGNNILNFTGGQLSSRFHAFSSIQNYAGLFCFHLSYILSLIEDALCLRDKEMIFGPPDISWTLGSALVEGKFLWLNTAQAEPGFWTSASKVVSSPVLIFVLLVILSLIVYCSQLKLPMPGKKADAGISLPSYANTGCRPN</sequence>
<keyword evidence="5" id="KW-1185">Reference proteome</keyword>
<dbReference type="GO" id="GO:0016020">
    <property type="term" value="C:membrane"/>
    <property type="evidence" value="ECO:0007669"/>
    <property type="project" value="TreeGrafter"/>
</dbReference>
<name>A0AAN8Z724_9MAGN</name>
<feature type="transmembrane region" description="Helical" evidence="3">
    <location>
        <begin position="297"/>
        <end position="317"/>
    </location>
</feature>
<reference evidence="4 5" key="1">
    <citation type="submission" date="2023-12" db="EMBL/GenBank/DDBJ databases">
        <title>A high-quality genome assembly for Dillenia turbinata (Dilleniales).</title>
        <authorList>
            <person name="Chanderbali A."/>
        </authorList>
    </citation>
    <scope>NUCLEOTIDE SEQUENCE [LARGE SCALE GENOMIC DNA]</scope>
    <source>
        <strain evidence="4">LSX21</strain>
        <tissue evidence="4">Leaf</tissue>
    </source>
</reference>
<comment type="similarity">
    <text evidence="1">Belongs to the GDA1/CD39 NTPase family.</text>
</comment>
<evidence type="ECO:0000256" key="2">
    <source>
        <dbReference type="ARBA" id="ARBA00022801"/>
    </source>
</evidence>
<dbReference type="GO" id="GO:0009134">
    <property type="term" value="P:nucleoside diphosphate catabolic process"/>
    <property type="evidence" value="ECO:0007669"/>
    <property type="project" value="TreeGrafter"/>
</dbReference>
<evidence type="ECO:0000313" key="5">
    <source>
        <dbReference type="Proteomes" id="UP001370490"/>
    </source>
</evidence>